<evidence type="ECO:0000313" key="3">
    <source>
        <dbReference type="Proteomes" id="UP000533476"/>
    </source>
</evidence>
<dbReference type="RefSeq" id="WP_169097846.1">
    <property type="nucleotide sequence ID" value="NZ_JABBVZ010000015.1"/>
</dbReference>
<reference evidence="2 3" key="1">
    <citation type="submission" date="2020-04" db="EMBL/GenBank/DDBJ databases">
        <authorList>
            <person name="Zhang R."/>
            <person name="Schippers A."/>
        </authorList>
    </citation>
    <scope>NUCLEOTIDE SEQUENCE [LARGE SCALE GENOMIC DNA]</scope>
    <source>
        <strain evidence="2 3">DSM 109850</strain>
    </source>
</reference>
<protein>
    <submittedName>
        <fullName evidence="2">YtxH domain-containing protein</fullName>
    </submittedName>
</protein>
<dbReference type="Pfam" id="PF12732">
    <property type="entry name" value="YtxH"/>
    <property type="match status" value="1"/>
</dbReference>
<evidence type="ECO:0000313" key="2">
    <source>
        <dbReference type="EMBL" id="NMP21961.1"/>
    </source>
</evidence>
<name>A0A7Y0Q2I8_9FIRM</name>
<keyword evidence="1" id="KW-0812">Transmembrane</keyword>
<comment type="caution">
    <text evidence="2">The sequence shown here is derived from an EMBL/GenBank/DDBJ whole genome shotgun (WGS) entry which is preliminary data.</text>
</comment>
<feature type="transmembrane region" description="Helical" evidence="1">
    <location>
        <begin position="12"/>
        <end position="31"/>
    </location>
</feature>
<sequence>MDDRTWDRVSGLLIGAAVGFLAGILLAPSSGTETRETLKKKTQGTLDQVTGSVRDIRENLTKKGQDLWRRGMTEISLDDDDALPNNDEGHGA</sequence>
<dbReference type="InterPro" id="IPR024623">
    <property type="entry name" value="YtxH"/>
</dbReference>
<dbReference type="PANTHER" id="PTHR35792:SF1">
    <property type="entry name" value="SLL0268 PROTEIN"/>
    <property type="match status" value="1"/>
</dbReference>
<dbReference type="Proteomes" id="UP000533476">
    <property type="component" value="Unassembled WGS sequence"/>
</dbReference>
<organism evidence="2 3">
    <name type="scientific">Sulfobacillus harzensis</name>
    <dbReference type="NCBI Taxonomy" id="2729629"/>
    <lineage>
        <taxon>Bacteria</taxon>
        <taxon>Bacillati</taxon>
        <taxon>Bacillota</taxon>
        <taxon>Clostridia</taxon>
        <taxon>Eubacteriales</taxon>
        <taxon>Clostridiales Family XVII. Incertae Sedis</taxon>
        <taxon>Sulfobacillus</taxon>
    </lineage>
</organism>
<proteinExistence type="predicted"/>
<dbReference type="AlphaFoldDB" id="A0A7Y0Q2I8"/>
<gene>
    <name evidence="2" type="ORF">HIJ39_06295</name>
</gene>
<keyword evidence="3" id="KW-1185">Reference proteome</keyword>
<evidence type="ECO:0000256" key="1">
    <source>
        <dbReference type="SAM" id="Phobius"/>
    </source>
</evidence>
<dbReference type="EMBL" id="JABBVZ010000015">
    <property type="protein sequence ID" value="NMP21961.1"/>
    <property type="molecule type" value="Genomic_DNA"/>
</dbReference>
<keyword evidence="1" id="KW-1133">Transmembrane helix</keyword>
<accession>A0A7Y0Q2I8</accession>
<keyword evidence="1" id="KW-0472">Membrane</keyword>
<dbReference type="InterPro" id="IPR052928">
    <property type="entry name" value="Desiccation-related_membrane"/>
</dbReference>
<dbReference type="PANTHER" id="PTHR35792">
    <property type="entry name" value="GENERAL STRESS PROTEIN"/>
    <property type="match status" value="1"/>
</dbReference>